<feature type="signal peptide" evidence="2">
    <location>
        <begin position="1"/>
        <end position="23"/>
    </location>
</feature>
<reference evidence="3 4" key="1">
    <citation type="submission" date="2024-04" db="EMBL/GenBank/DDBJ databases">
        <authorList>
            <person name="Fracassetti M."/>
        </authorList>
    </citation>
    <scope>NUCLEOTIDE SEQUENCE [LARGE SCALE GENOMIC DNA]</scope>
</reference>
<accession>A0AAV2DDN5</accession>
<protein>
    <recommendedName>
        <fullName evidence="5">Phytosulfokine-beta</fullName>
    </recommendedName>
</protein>
<keyword evidence="4" id="KW-1185">Reference proteome</keyword>
<feature type="chain" id="PRO_5043516897" description="Phytosulfokine-beta" evidence="2">
    <location>
        <begin position="24"/>
        <end position="105"/>
    </location>
</feature>
<evidence type="ECO:0000313" key="4">
    <source>
        <dbReference type="Proteomes" id="UP001497516"/>
    </source>
</evidence>
<evidence type="ECO:0000256" key="1">
    <source>
        <dbReference type="SAM" id="MobiDB-lite"/>
    </source>
</evidence>
<gene>
    <name evidence="3" type="ORF">LTRI10_LOCUS14012</name>
</gene>
<evidence type="ECO:0000256" key="2">
    <source>
        <dbReference type="SAM" id="SignalP"/>
    </source>
</evidence>
<dbReference type="EMBL" id="OZ034815">
    <property type="protein sequence ID" value="CAL1371979.1"/>
    <property type="molecule type" value="Genomic_DNA"/>
</dbReference>
<dbReference type="PROSITE" id="PS51257">
    <property type="entry name" value="PROKAR_LIPOPROTEIN"/>
    <property type="match status" value="1"/>
</dbReference>
<evidence type="ECO:0008006" key="5">
    <source>
        <dbReference type="Google" id="ProtNLM"/>
    </source>
</evidence>
<dbReference type="AlphaFoldDB" id="A0AAV2DDN5"/>
<keyword evidence="2" id="KW-0732">Signal</keyword>
<sequence>MPSTVKIISTLFIVTLLVTSCRAASRPGPTEAPTAASPTNVPTADVNFEGHTFDPMIDRLDPALFAASSSHKAVDGHDSDEEDLCVGLGENDCLTRRNLASAHVE</sequence>
<name>A0AAV2DDN5_9ROSI</name>
<feature type="region of interest" description="Disordered" evidence="1">
    <location>
        <begin position="24"/>
        <end position="47"/>
    </location>
</feature>
<organism evidence="3 4">
    <name type="scientific">Linum trigynum</name>
    <dbReference type="NCBI Taxonomy" id="586398"/>
    <lineage>
        <taxon>Eukaryota</taxon>
        <taxon>Viridiplantae</taxon>
        <taxon>Streptophyta</taxon>
        <taxon>Embryophyta</taxon>
        <taxon>Tracheophyta</taxon>
        <taxon>Spermatophyta</taxon>
        <taxon>Magnoliopsida</taxon>
        <taxon>eudicotyledons</taxon>
        <taxon>Gunneridae</taxon>
        <taxon>Pentapetalae</taxon>
        <taxon>rosids</taxon>
        <taxon>fabids</taxon>
        <taxon>Malpighiales</taxon>
        <taxon>Linaceae</taxon>
        <taxon>Linum</taxon>
    </lineage>
</organism>
<evidence type="ECO:0000313" key="3">
    <source>
        <dbReference type="EMBL" id="CAL1371979.1"/>
    </source>
</evidence>
<proteinExistence type="predicted"/>
<dbReference type="Proteomes" id="UP001497516">
    <property type="component" value="Chromosome 2"/>
</dbReference>